<name>K9G0C2_PEND1</name>
<dbReference type="VEuPathDB" id="FungiDB:PDIP_42170"/>
<reference evidence="2" key="1">
    <citation type="journal article" date="2012" name="BMC Genomics">
        <title>Genome sequence of the necrotrophic fungus Penicillium digitatum, the main postharvest pathogen of citrus.</title>
        <authorList>
            <person name="Marcet-Houben M."/>
            <person name="Ballester A.-R."/>
            <person name="de la Fuente B."/>
            <person name="Harries E."/>
            <person name="Marcos J.F."/>
            <person name="Gonzalez-Candelas L."/>
            <person name="Gabaldon T."/>
        </authorList>
    </citation>
    <scope>NUCLEOTIDE SEQUENCE [LARGE SCALE GENOMIC DNA]</scope>
    <source>
        <strain evidence="2">Pd1 / CECT 20795</strain>
    </source>
</reference>
<proteinExistence type="predicted"/>
<dbReference type="HOGENOM" id="CLU_2758572_0_0_1"/>
<gene>
    <name evidence="1" type="ORF">PDIP_42170</name>
</gene>
<evidence type="ECO:0000313" key="2">
    <source>
        <dbReference type="Proteomes" id="UP000009886"/>
    </source>
</evidence>
<dbReference type="KEGG" id="pdp:PDIP_42170"/>
<comment type="caution">
    <text evidence="1">The sequence shown here is derived from an EMBL/GenBank/DDBJ whole genome shotgun (WGS) entry which is preliminary data.</text>
</comment>
<dbReference type="Proteomes" id="UP000009886">
    <property type="component" value="Unassembled WGS sequence"/>
</dbReference>
<evidence type="ECO:0000313" key="1">
    <source>
        <dbReference type="EMBL" id="EKV14824.1"/>
    </source>
</evidence>
<organism evidence="1 2">
    <name type="scientific">Penicillium digitatum (strain Pd1 / CECT 20795)</name>
    <name type="common">Green mold</name>
    <dbReference type="NCBI Taxonomy" id="1170230"/>
    <lineage>
        <taxon>Eukaryota</taxon>
        <taxon>Fungi</taxon>
        <taxon>Dikarya</taxon>
        <taxon>Ascomycota</taxon>
        <taxon>Pezizomycotina</taxon>
        <taxon>Eurotiomycetes</taxon>
        <taxon>Eurotiomycetidae</taxon>
        <taxon>Eurotiales</taxon>
        <taxon>Aspergillaceae</taxon>
        <taxon>Penicillium</taxon>
    </lineage>
</organism>
<sequence>MHLPSGIKVFWPLITCTPRLNMFGELFSLLFTGHGLKHRMLFWLWRGGGGKPVLSHDPLSSCLFGHPNVH</sequence>
<protein>
    <submittedName>
        <fullName evidence="1">Uncharacterized protein</fullName>
    </submittedName>
</protein>
<dbReference type="AlphaFoldDB" id="K9G0C2"/>
<accession>K9G0C2</accession>
<dbReference type="EMBL" id="AKCU01000297">
    <property type="protein sequence ID" value="EKV14824.1"/>
    <property type="molecule type" value="Genomic_DNA"/>
</dbReference>